<dbReference type="InterPro" id="IPR017937">
    <property type="entry name" value="Thioredoxin_CS"/>
</dbReference>
<keyword evidence="4" id="KW-0676">Redox-active center</keyword>
<evidence type="ECO:0000256" key="3">
    <source>
        <dbReference type="ARBA" id="ARBA00023157"/>
    </source>
</evidence>
<dbReference type="PROSITE" id="PS51257">
    <property type="entry name" value="PROKAR_LIPOPROTEIN"/>
    <property type="match status" value="1"/>
</dbReference>
<dbReference type="InterPro" id="IPR025380">
    <property type="entry name" value="DUF4369"/>
</dbReference>
<dbReference type="PROSITE" id="PS00194">
    <property type="entry name" value="THIOREDOXIN_1"/>
    <property type="match status" value="1"/>
</dbReference>
<dbReference type="PANTHER" id="PTHR42852">
    <property type="entry name" value="THIOL:DISULFIDE INTERCHANGE PROTEIN DSBE"/>
    <property type="match status" value="1"/>
</dbReference>
<gene>
    <name evidence="6" type="ORF">WJU22_14020</name>
</gene>
<dbReference type="Proteomes" id="UP001449657">
    <property type="component" value="Chromosome"/>
</dbReference>
<dbReference type="InterPro" id="IPR036249">
    <property type="entry name" value="Thioredoxin-like_sf"/>
</dbReference>
<evidence type="ECO:0000259" key="5">
    <source>
        <dbReference type="PROSITE" id="PS51352"/>
    </source>
</evidence>
<dbReference type="RefSeq" id="WP_341838809.1">
    <property type="nucleotide sequence ID" value="NZ_CP149792.1"/>
</dbReference>
<dbReference type="PANTHER" id="PTHR42852:SF6">
    <property type="entry name" value="THIOL:DISULFIDE INTERCHANGE PROTEIN DSBE"/>
    <property type="match status" value="1"/>
</dbReference>
<evidence type="ECO:0000256" key="1">
    <source>
        <dbReference type="ARBA" id="ARBA00004196"/>
    </source>
</evidence>
<evidence type="ECO:0000313" key="7">
    <source>
        <dbReference type="Proteomes" id="UP001449657"/>
    </source>
</evidence>
<feature type="domain" description="Thioredoxin" evidence="5">
    <location>
        <begin position="221"/>
        <end position="359"/>
    </location>
</feature>
<dbReference type="PROSITE" id="PS51352">
    <property type="entry name" value="THIOREDOXIN_2"/>
    <property type="match status" value="1"/>
</dbReference>
<keyword evidence="3" id="KW-1015">Disulfide bond</keyword>
<dbReference type="Gene3D" id="3.40.30.10">
    <property type="entry name" value="Glutaredoxin"/>
    <property type="match status" value="1"/>
</dbReference>
<proteinExistence type="predicted"/>
<dbReference type="CDD" id="cd02966">
    <property type="entry name" value="TlpA_like_family"/>
    <property type="match status" value="1"/>
</dbReference>
<comment type="subcellular location">
    <subcellularLocation>
        <location evidence="1">Cell envelope</location>
    </subcellularLocation>
</comment>
<organism evidence="6 7">
    <name type="scientific">Chitinophaga caseinilytica</name>
    <dbReference type="NCBI Taxonomy" id="2267521"/>
    <lineage>
        <taxon>Bacteria</taxon>
        <taxon>Pseudomonadati</taxon>
        <taxon>Bacteroidota</taxon>
        <taxon>Chitinophagia</taxon>
        <taxon>Chitinophagales</taxon>
        <taxon>Chitinophagaceae</taxon>
        <taxon>Chitinophaga</taxon>
    </lineage>
</organism>
<dbReference type="Pfam" id="PF14289">
    <property type="entry name" value="DUF4369"/>
    <property type="match status" value="1"/>
</dbReference>
<keyword evidence="7" id="KW-1185">Reference proteome</keyword>
<reference evidence="6 7" key="1">
    <citation type="submission" date="2024-03" db="EMBL/GenBank/DDBJ databases">
        <title>Chitinophaga caseinilytica sp. nov., a casein hydrolysing bacterium isolated from forest soil.</title>
        <authorList>
            <person name="Lee D.S."/>
            <person name="Han D.M."/>
            <person name="Baek J.H."/>
            <person name="Choi D.G."/>
            <person name="Jeon J.H."/>
            <person name="Jeon C.O."/>
        </authorList>
    </citation>
    <scope>NUCLEOTIDE SEQUENCE [LARGE SCALE GENOMIC DNA]</scope>
    <source>
        <strain evidence="6 7">KACC 19118</strain>
    </source>
</reference>
<evidence type="ECO:0000256" key="2">
    <source>
        <dbReference type="ARBA" id="ARBA00022748"/>
    </source>
</evidence>
<dbReference type="InterPro" id="IPR000866">
    <property type="entry name" value="AhpC/TSA"/>
</dbReference>
<sequence>MKRTLPCLLAAAFYACGTADKPKATITAEITGLKDSVVYISVPVADSARTDTMRVVDGKFSWSGDVTEPEKVYLMFPTRYVELFLERADIKISGHADSLADVHVTGSASHDEYMAYRKSLKPITDQEEALYANYNEIKDNDSAMAILEVKATDLRTQRRAITKSYIAQHPKSPVSVSLLQDMAVIGEYKTLDSLYQLLDPAAQKTGTGTRLAERIAILKKSAIGEPMIDFTQPDVSGKPVKLSDFKGKYVLLDFWASWCGPCRAENPNVLKAFNAYKDKNFTVVGVSLDDDGEKWKKAIADDGMPWIQLSDLKGFKNSVAQEYGIQAIPSTFLVSPEGIIVAKDLRGAALHKKLAELLN</sequence>
<dbReference type="InterPro" id="IPR013766">
    <property type="entry name" value="Thioredoxin_domain"/>
</dbReference>
<protein>
    <submittedName>
        <fullName evidence="6">TlpA disulfide reductase family protein</fullName>
    </submittedName>
</protein>
<dbReference type="SUPFAM" id="SSF52833">
    <property type="entry name" value="Thioredoxin-like"/>
    <property type="match status" value="1"/>
</dbReference>
<keyword evidence="2" id="KW-0201">Cytochrome c-type biogenesis</keyword>
<dbReference type="Pfam" id="PF00578">
    <property type="entry name" value="AhpC-TSA"/>
    <property type="match status" value="1"/>
</dbReference>
<dbReference type="InterPro" id="IPR050553">
    <property type="entry name" value="Thioredoxin_ResA/DsbE_sf"/>
</dbReference>
<dbReference type="EMBL" id="CP150096">
    <property type="protein sequence ID" value="WZN44015.1"/>
    <property type="molecule type" value="Genomic_DNA"/>
</dbReference>
<evidence type="ECO:0000256" key="4">
    <source>
        <dbReference type="ARBA" id="ARBA00023284"/>
    </source>
</evidence>
<accession>A0ABZ2YY61</accession>
<name>A0ABZ2YY61_9BACT</name>
<evidence type="ECO:0000313" key="6">
    <source>
        <dbReference type="EMBL" id="WZN44015.1"/>
    </source>
</evidence>